<dbReference type="Proteomes" id="UP001596388">
    <property type="component" value="Unassembled WGS sequence"/>
</dbReference>
<keyword evidence="4" id="KW-1185">Reference proteome</keyword>
<feature type="region of interest" description="Disordered" evidence="1">
    <location>
        <begin position="109"/>
        <end position="128"/>
    </location>
</feature>
<dbReference type="GeneID" id="79270807"/>
<accession>A0ABD5WXI8</accession>
<dbReference type="EMBL" id="JBHTAG010000003">
    <property type="protein sequence ID" value="MFC7098270.1"/>
    <property type="molecule type" value="Genomic_DNA"/>
</dbReference>
<evidence type="ECO:0000313" key="3">
    <source>
        <dbReference type="EMBL" id="MFC7098270.1"/>
    </source>
</evidence>
<dbReference type="InterPro" id="IPR058473">
    <property type="entry name" value="DUF8159"/>
</dbReference>
<protein>
    <recommendedName>
        <fullName evidence="2">DUF8159 domain-containing protein</fullName>
    </recommendedName>
</protein>
<proteinExistence type="predicted"/>
<gene>
    <name evidence="3" type="ORF">ACFQKD_13240</name>
</gene>
<evidence type="ECO:0000313" key="4">
    <source>
        <dbReference type="Proteomes" id="UP001596388"/>
    </source>
</evidence>
<evidence type="ECO:0000259" key="2">
    <source>
        <dbReference type="Pfam" id="PF26490"/>
    </source>
</evidence>
<organism evidence="3 4">
    <name type="scientific">Halobaculum marinum</name>
    <dbReference type="NCBI Taxonomy" id="3031996"/>
    <lineage>
        <taxon>Archaea</taxon>
        <taxon>Methanobacteriati</taxon>
        <taxon>Methanobacteriota</taxon>
        <taxon>Stenosarchaea group</taxon>
        <taxon>Halobacteria</taxon>
        <taxon>Halobacteriales</taxon>
        <taxon>Haloferacaceae</taxon>
        <taxon>Halobaculum</taxon>
    </lineage>
</organism>
<feature type="domain" description="DUF8159" evidence="2">
    <location>
        <begin position="4"/>
        <end position="114"/>
    </location>
</feature>
<reference evidence="3 4" key="1">
    <citation type="journal article" date="2019" name="Int. J. Syst. Evol. Microbiol.">
        <title>The Global Catalogue of Microorganisms (GCM) 10K type strain sequencing project: providing services to taxonomists for standard genome sequencing and annotation.</title>
        <authorList>
            <consortium name="The Broad Institute Genomics Platform"/>
            <consortium name="The Broad Institute Genome Sequencing Center for Infectious Disease"/>
            <person name="Wu L."/>
            <person name="Ma J."/>
        </authorList>
    </citation>
    <scope>NUCLEOTIDE SEQUENCE [LARGE SCALE GENOMIC DNA]</scope>
    <source>
        <strain evidence="3 4">DT55</strain>
    </source>
</reference>
<dbReference type="RefSeq" id="WP_276237228.1">
    <property type="nucleotide sequence ID" value="NZ_CP119989.1"/>
</dbReference>
<comment type="caution">
    <text evidence="3">The sequence shown here is derived from an EMBL/GenBank/DDBJ whole genome shotgun (WGS) entry which is preliminary data.</text>
</comment>
<sequence length="128" mass="14234">MTADESRLARELRTNGVDVEEVRVTPERFAVAYTTTLPGAEPDHAEMGRICNTFIDLVEADEVDARRIEATSLRFENDVQATWCVEPDWIDGLTTYRLSEEEFSARVLDSVEVDPDDTPLVDAGGGGR</sequence>
<name>A0ABD5WXI8_9EURY</name>
<dbReference type="Pfam" id="PF26490">
    <property type="entry name" value="DUF8159"/>
    <property type="match status" value="1"/>
</dbReference>
<dbReference type="AlphaFoldDB" id="A0ABD5WXI8"/>
<evidence type="ECO:0000256" key="1">
    <source>
        <dbReference type="SAM" id="MobiDB-lite"/>
    </source>
</evidence>